<evidence type="ECO:0000313" key="3">
    <source>
        <dbReference type="Proteomes" id="UP000036367"/>
    </source>
</evidence>
<dbReference type="PATRIC" id="fig|595434.4.peg.1346"/>
<dbReference type="EMBL" id="LECT01000014">
    <property type="protein sequence ID" value="KLU06648.1"/>
    <property type="molecule type" value="Genomic_DNA"/>
</dbReference>
<proteinExistence type="predicted"/>
<accession>A0A0J1BJQ0</accession>
<feature type="compositionally biased region" description="Polar residues" evidence="1">
    <location>
        <begin position="20"/>
        <end position="32"/>
    </location>
</feature>
<dbReference type="AlphaFoldDB" id="A0A0J1BJQ0"/>
<comment type="caution">
    <text evidence="2">The sequence shown here is derived from an EMBL/GenBank/DDBJ whole genome shotgun (WGS) entry which is preliminary data.</text>
</comment>
<organism evidence="2 3">
    <name type="scientific">Rhodopirellula islandica</name>
    <dbReference type="NCBI Taxonomy" id="595434"/>
    <lineage>
        <taxon>Bacteria</taxon>
        <taxon>Pseudomonadati</taxon>
        <taxon>Planctomycetota</taxon>
        <taxon>Planctomycetia</taxon>
        <taxon>Pirellulales</taxon>
        <taxon>Pirellulaceae</taxon>
        <taxon>Rhodopirellula</taxon>
    </lineage>
</organism>
<sequence length="63" mass="6702">MTLETSGLKPEADNCHRSAVVQSPGHTSSRGATTDVCRPVAERSPVRAPYDGLPNPSKWTPNA</sequence>
<gene>
    <name evidence="2" type="ORF">RISK_001403</name>
</gene>
<protein>
    <submittedName>
        <fullName evidence="2">Uncharacterized protein</fullName>
    </submittedName>
</protein>
<evidence type="ECO:0000256" key="1">
    <source>
        <dbReference type="SAM" id="MobiDB-lite"/>
    </source>
</evidence>
<dbReference type="Proteomes" id="UP000036367">
    <property type="component" value="Unassembled WGS sequence"/>
</dbReference>
<feature type="region of interest" description="Disordered" evidence="1">
    <location>
        <begin position="1"/>
        <end position="63"/>
    </location>
</feature>
<reference evidence="2" key="1">
    <citation type="submission" date="2015-05" db="EMBL/GenBank/DDBJ databases">
        <title>Permanent draft genome of Rhodopirellula islandicus K833.</title>
        <authorList>
            <person name="Kizina J."/>
            <person name="Richter M."/>
            <person name="Glockner F.O."/>
            <person name="Harder J."/>
        </authorList>
    </citation>
    <scope>NUCLEOTIDE SEQUENCE [LARGE SCALE GENOMIC DNA]</scope>
    <source>
        <strain evidence="2">K833</strain>
    </source>
</reference>
<evidence type="ECO:0000313" key="2">
    <source>
        <dbReference type="EMBL" id="KLU06648.1"/>
    </source>
</evidence>
<name>A0A0J1BJQ0_RHOIS</name>
<keyword evidence="3" id="KW-1185">Reference proteome</keyword>